<sequence length="300" mass="33790">MKLLVTGGTGLLGYNLVQQLLKKGYSVYPTYNKNTPFKLAGARWSKVNLEDPSQLTQLFRDIKPDAVIHTAAYTDVDGCELHRERAYRINFLASMTVARLAARHGSLLIYVSTDYVFDGDKGMYREEEAPNPINYYGLSKLLGEVATLSAMDKENVLVVRVSGLYGYSPTGKRNFGINVLEKLLRGEEVRAFYDQYLSPTYTYFLSRRLIDVLEREIRGVLHLAGERLSRLEFAQLIAKVLGADAELIKPISMKEANLPARRPRDSSLDTTMAKKLGLELPSQEESVKHFVNIYRNAIGV</sequence>
<feature type="domain" description="RmlD-like substrate binding" evidence="1">
    <location>
        <begin position="1"/>
        <end position="294"/>
    </location>
</feature>
<name>Q9YCT2_AERPE</name>
<dbReference type="STRING" id="272557.APE_1179.1"/>
<dbReference type="NCBIfam" id="TIGR01214">
    <property type="entry name" value="rmlD"/>
    <property type="match status" value="1"/>
</dbReference>
<protein>
    <submittedName>
        <fullName evidence="2">dTDP-4-dehydrorhamnose reductase</fullName>
        <ecNumber evidence="2">1.1.1.133</ecNumber>
    </submittedName>
</protein>
<keyword evidence="2" id="KW-0560">Oxidoreductase</keyword>
<dbReference type="PANTHER" id="PTHR10491:SF4">
    <property type="entry name" value="METHIONINE ADENOSYLTRANSFERASE 2 SUBUNIT BETA"/>
    <property type="match status" value="1"/>
</dbReference>
<evidence type="ECO:0000259" key="1">
    <source>
        <dbReference type="Pfam" id="PF04321"/>
    </source>
</evidence>
<dbReference type="EMBL" id="BA000002">
    <property type="protein sequence ID" value="BAA80165.2"/>
    <property type="molecule type" value="Genomic_DNA"/>
</dbReference>
<dbReference type="EnsemblBacteria" id="BAA80165">
    <property type="protein sequence ID" value="BAA80165"/>
    <property type="gene ID" value="APE_1179.1"/>
</dbReference>
<dbReference type="eggNOG" id="arCOG01367">
    <property type="taxonomic scope" value="Archaea"/>
</dbReference>
<dbReference type="GeneID" id="1445835"/>
<dbReference type="PATRIC" id="fig|272557.25.peg.809"/>
<dbReference type="Gene3D" id="3.40.50.720">
    <property type="entry name" value="NAD(P)-binding Rossmann-like Domain"/>
    <property type="match status" value="1"/>
</dbReference>
<evidence type="ECO:0000313" key="2">
    <source>
        <dbReference type="EMBL" id="BAA80165.2"/>
    </source>
</evidence>
<dbReference type="KEGG" id="ape:APE_1179.1"/>
<dbReference type="InterPro" id="IPR005913">
    <property type="entry name" value="dTDP_dehydrorham_reduct"/>
</dbReference>
<gene>
    <name evidence="2" type="primary">rfbD</name>
    <name evidence="2" type="ordered locus">APE_1179.1</name>
</gene>
<proteinExistence type="predicted"/>
<evidence type="ECO:0000313" key="3">
    <source>
        <dbReference type="Proteomes" id="UP000002518"/>
    </source>
</evidence>
<dbReference type="GO" id="GO:0008831">
    <property type="term" value="F:dTDP-4-dehydrorhamnose reductase activity"/>
    <property type="evidence" value="ECO:0007669"/>
    <property type="project" value="UniProtKB-EC"/>
</dbReference>
<accession>Q9YCT2</accession>
<reference evidence="2 3" key="1">
    <citation type="journal article" date="1999" name="DNA Res.">
        <title>Complete genome sequence of an aerobic hyper-thermophilic crenarchaeon, Aeropyrum pernix K1.</title>
        <authorList>
            <person name="Kawarabayasi Y."/>
            <person name="Hino Y."/>
            <person name="Horikawa H."/>
            <person name="Yamazaki S."/>
            <person name="Haikawa Y."/>
            <person name="Jin-no K."/>
            <person name="Takahashi M."/>
            <person name="Sekine M."/>
            <person name="Baba S."/>
            <person name="Ankai A."/>
            <person name="Kosugi H."/>
            <person name="Hosoyama A."/>
            <person name="Fukui S."/>
            <person name="Nagai Y."/>
            <person name="Nishijima K."/>
            <person name="Nakazawa H."/>
            <person name="Takamiya M."/>
            <person name="Masuda S."/>
            <person name="Funahashi T."/>
            <person name="Tanaka T."/>
            <person name="Kudoh Y."/>
            <person name="Yamazaki J."/>
            <person name="Kushida N."/>
            <person name="Oguchi A."/>
            <person name="Aoki K."/>
            <person name="Kubota K."/>
            <person name="Nakamura Y."/>
            <person name="Nomura N."/>
            <person name="Sako Y."/>
            <person name="Kikuchi H."/>
        </authorList>
    </citation>
    <scope>NUCLEOTIDE SEQUENCE [LARGE SCALE GENOMIC DNA]</scope>
    <source>
        <strain evidence="3">ATCC 700893 / DSM 11879 / JCM 9820 / NBRC 100138 / K1</strain>
    </source>
</reference>
<dbReference type="InterPro" id="IPR036291">
    <property type="entry name" value="NAD(P)-bd_dom_sf"/>
</dbReference>
<dbReference type="PANTHER" id="PTHR10491">
    <property type="entry name" value="DTDP-4-DEHYDRORHAMNOSE REDUCTASE"/>
    <property type="match status" value="1"/>
</dbReference>
<organism evidence="2 3">
    <name type="scientific">Aeropyrum pernix (strain ATCC 700893 / DSM 11879 / JCM 9820 / NBRC 100138 / K1)</name>
    <dbReference type="NCBI Taxonomy" id="272557"/>
    <lineage>
        <taxon>Archaea</taxon>
        <taxon>Thermoproteota</taxon>
        <taxon>Thermoprotei</taxon>
        <taxon>Desulfurococcales</taxon>
        <taxon>Desulfurococcaceae</taxon>
        <taxon>Aeropyrum</taxon>
    </lineage>
</organism>
<dbReference type="RefSeq" id="WP_010866205.1">
    <property type="nucleotide sequence ID" value="NC_000854.2"/>
</dbReference>
<dbReference type="PIR" id="G72588">
    <property type="entry name" value="G72588"/>
</dbReference>
<dbReference type="GO" id="GO:0048270">
    <property type="term" value="F:methionine adenosyltransferase regulator activity"/>
    <property type="evidence" value="ECO:0007669"/>
    <property type="project" value="TreeGrafter"/>
</dbReference>
<dbReference type="CDD" id="cd05254">
    <property type="entry name" value="dTDP_HR_like_SDR_e"/>
    <property type="match status" value="1"/>
</dbReference>
<dbReference type="Proteomes" id="UP000002518">
    <property type="component" value="Chromosome"/>
</dbReference>
<dbReference type="GO" id="GO:0048269">
    <property type="term" value="C:methionine adenosyltransferase complex"/>
    <property type="evidence" value="ECO:0007669"/>
    <property type="project" value="TreeGrafter"/>
</dbReference>
<dbReference type="SUPFAM" id="SSF51735">
    <property type="entry name" value="NAD(P)-binding Rossmann-fold domains"/>
    <property type="match status" value="1"/>
</dbReference>
<keyword evidence="3" id="KW-1185">Reference proteome</keyword>
<dbReference type="InterPro" id="IPR029903">
    <property type="entry name" value="RmlD-like-bd"/>
</dbReference>
<dbReference type="AlphaFoldDB" id="Q9YCT2"/>
<dbReference type="Pfam" id="PF04321">
    <property type="entry name" value="RmlD_sub_bind"/>
    <property type="match status" value="1"/>
</dbReference>
<dbReference type="GO" id="GO:0006556">
    <property type="term" value="P:S-adenosylmethionine biosynthetic process"/>
    <property type="evidence" value="ECO:0007669"/>
    <property type="project" value="TreeGrafter"/>
</dbReference>
<dbReference type="EC" id="1.1.1.133" evidence="2"/>